<feature type="transmembrane region" description="Helical" evidence="9">
    <location>
        <begin position="251"/>
        <end position="276"/>
    </location>
</feature>
<feature type="domain" description="ABC transporter" evidence="10">
    <location>
        <begin position="343"/>
        <end position="575"/>
    </location>
</feature>
<feature type="transmembrane region" description="Helical" evidence="9">
    <location>
        <begin position="118"/>
        <end position="137"/>
    </location>
</feature>
<dbReference type="KEGG" id="cmic:caldi_12700"/>
<evidence type="ECO:0000256" key="9">
    <source>
        <dbReference type="SAM" id="Phobius"/>
    </source>
</evidence>
<accession>A0AA35CJ34</accession>
<feature type="transmembrane region" description="Helical" evidence="9">
    <location>
        <begin position="67"/>
        <end position="86"/>
    </location>
</feature>
<evidence type="ECO:0000313" key="11">
    <source>
        <dbReference type="EMBL" id="BDG60180.1"/>
    </source>
</evidence>
<dbReference type="InterPro" id="IPR001851">
    <property type="entry name" value="ABC_transp_permease"/>
</dbReference>
<evidence type="ECO:0000256" key="3">
    <source>
        <dbReference type="ARBA" id="ARBA00022475"/>
    </source>
</evidence>
<dbReference type="GO" id="GO:0015658">
    <property type="term" value="F:branched-chain amino acid transmembrane transporter activity"/>
    <property type="evidence" value="ECO:0007669"/>
    <property type="project" value="InterPro"/>
</dbReference>
<organism evidence="11 12">
    <name type="scientific">Caldinitratiruptor microaerophilus</name>
    <dbReference type="NCBI Taxonomy" id="671077"/>
    <lineage>
        <taxon>Bacteria</taxon>
        <taxon>Bacillati</taxon>
        <taxon>Bacillota</taxon>
        <taxon>Clostridia</taxon>
        <taxon>Eubacteriales</taxon>
        <taxon>Symbiobacteriaceae</taxon>
        <taxon>Caldinitratiruptor</taxon>
    </lineage>
</organism>
<gene>
    <name evidence="11" type="ORF">caldi_12700</name>
</gene>
<protein>
    <submittedName>
        <fullName evidence="11">Metal-dependent hydrolase</fullName>
    </submittedName>
</protein>
<reference evidence="11" key="1">
    <citation type="submission" date="2022-03" db="EMBL/GenBank/DDBJ databases">
        <title>Complete genome sequence of Caldinitratiruptor microaerophilus.</title>
        <authorList>
            <person name="Mukaiyama R."/>
            <person name="Nishiyama T."/>
            <person name="Ueda K."/>
        </authorList>
    </citation>
    <scope>NUCLEOTIDE SEQUENCE</scope>
    <source>
        <strain evidence="11">JCM 16183</strain>
    </source>
</reference>
<evidence type="ECO:0000256" key="1">
    <source>
        <dbReference type="ARBA" id="ARBA00004651"/>
    </source>
</evidence>
<feature type="transmembrane region" description="Helical" evidence="9">
    <location>
        <begin position="92"/>
        <end position="111"/>
    </location>
</feature>
<dbReference type="GO" id="GO:0005524">
    <property type="term" value="F:ATP binding"/>
    <property type="evidence" value="ECO:0007669"/>
    <property type="project" value="UniProtKB-KW"/>
</dbReference>
<name>A0AA35CJ34_9FIRM</name>
<keyword evidence="4 9" id="KW-0812">Transmembrane</keyword>
<comment type="subcellular location">
    <subcellularLocation>
        <location evidence="1">Cell membrane</location>
        <topology evidence="1">Multi-pass membrane protein</topology>
    </subcellularLocation>
</comment>
<feature type="transmembrane region" description="Helical" evidence="9">
    <location>
        <begin position="288"/>
        <end position="310"/>
    </location>
</feature>
<keyword evidence="12" id="KW-1185">Reference proteome</keyword>
<dbReference type="RefSeq" id="WP_319951799.1">
    <property type="nucleotide sequence ID" value="NZ_AP025628.1"/>
</dbReference>
<dbReference type="InterPro" id="IPR003439">
    <property type="entry name" value="ABC_transporter-like_ATP-bd"/>
</dbReference>
<keyword evidence="8 9" id="KW-0472">Membrane</keyword>
<dbReference type="PANTHER" id="PTHR30482:SF20">
    <property type="entry name" value="HIGH-AFFINITY BRANCHED-CHAIN AMINO ACID TRANSPORT SYSTEM PERMEASE PROTEIN LIVM"/>
    <property type="match status" value="1"/>
</dbReference>
<keyword evidence="5" id="KW-0547">Nucleotide-binding</keyword>
<evidence type="ECO:0000313" key="12">
    <source>
        <dbReference type="Proteomes" id="UP001163687"/>
    </source>
</evidence>
<dbReference type="CDD" id="cd06581">
    <property type="entry name" value="TM_PBP1_LivM_like"/>
    <property type="match status" value="1"/>
</dbReference>
<dbReference type="AlphaFoldDB" id="A0AA35CJ34"/>
<feature type="transmembrane region" description="Helical" evidence="9">
    <location>
        <begin position="216"/>
        <end position="239"/>
    </location>
</feature>
<feature type="transmembrane region" description="Helical" evidence="9">
    <location>
        <begin position="165"/>
        <end position="183"/>
    </location>
</feature>
<dbReference type="InterPro" id="IPR032823">
    <property type="entry name" value="BCA_ABC_TP_C"/>
</dbReference>
<keyword evidence="3" id="KW-1003">Cell membrane</keyword>
<dbReference type="InterPro" id="IPR027417">
    <property type="entry name" value="P-loop_NTPase"/>
</dbReference>
<dbReference type="SMART" id="SM00382">
    <property type="entry name" value="AAA"/>
    <property type="match status" value="1"/>
</dbReference>
<dbReference type="Gene3D" id="3.40.50.300">
    <property type="entry name" value="P-loop containing nucleotide triphosphate hydrolases"/>
    <property type="match status" value="1"/>
</dbReference>
<evidence type="ECO:0000256" key="5">
    <source>
        <dbReference type="ARBA" id="ARBA00022741"/>
    </source>
</evidence>
<proteinExistence type="predicted"/>
<keyword evidence="6" id="KW-0067">ATP-binding</keyword>
<dbReference type="GO" id="GO:0005886">
    <property type="term" value="C:plasma membrane"/>
    <property type="evidence" value="ECO:0007669"/>
    <property type="project" value="UniProtKB-SubCell"/>
</dbReference>
<sequence length="582" mass="62119">MKEARRFRVRPAYLAGLLGLALVVGLPQLVTSRYGTNLLILGAAWGVVALGMTVVLGYTGQISLTQAAFYGIGAYAVALLTTRAGWSWWPALLVGMALAALAGVLLGMTTLKLGGHYLAMVTISFQIIFTLVLANWIPVTGGPDGISGIKRPSLGPIALDSATKYAYFALGILFLVAVLVAWLKHTALGRAMRAVRENELAAEALGVDTLRVKVTAFTLSALLGALGGAVYAAGFLYISPDSFNFDISVEFLAMALAGGADSTLGTILGASLLTFLPEWLRELKNIYLVVYGLIIILVIVFMPDGLWGYVNLALRRVTRPEPVGKASRGLRVGGSGAPGEPILEVQGLVKHFGGLRAVDGVDFTVRRGEIHALIGPNGSGKTTVINLLSGVYVPTAGSIRFLGEPIVGLRPNRIARRGLTRTFQNIRLFRELTVWENVLVGSQRAGGGEAEVRERALAAIEFVGLQDRVHEVVKSLPYGHQKLVELARTLAGEPQLLLLDEPAAGLNQTEKQELVALLRRLHGMGLTMLVVEHDMSIVAQLADTITVLNFGRKIAEGHPAQVLHDPVVVEAYLGNREVALGA</sequence>
<evidence type="ECO:0000256" key="4">
    <source>
        <dbReference type="ARBA" id="ARBA00022692"/>
    </source>
</evidence>
<evidence type="ECO:0000256" key="8">
    <source>
        <dbReference type="ARBA" id="ARBA00023136"/>
    </source>
</evidence>
<dbReference type="Pfam" id="PF02653">
    <property type="entry name" value="BPD_transp_2"/>
    <property type="match status" value="1"/>
</dbReference>
<dbReference type="Pfam" id="PF00005">
    <property type="entry name" value="ABC_tran"/>
    <property type="match status" value="1"/>
</dbReference>
<evidence type="ECO:0000256" key="6">
    <source>
        <dbReference type="ARBA" id="ARBA00022840"/>
    </source>
</evidence>
<evidence type="ECO:0000256" key="7">
    <source>
        <dbReference type="ARBA" id="ARBA00022989"/>
    </source>
</evidence>
<keyword evidence="7 9" id="KW-1133">Transmembrane helix</keyword>
<dbReference type="SUPFAM" id="SSF52540">
    <property type="entry name" value="P-loop containing nucleoside triphosphate hydrolases"/>
    <property type="match status" value="1"/>
</dbReference>
<dbReference type="FunFam" id="3.40.50.300:FF:000421">
    <property type="entry name" value="Branched-chain amino acid ABC transporter ATP-binding protein"/>
    <property type="match status" value="1"/>
</dbReference>
<evidence type="ECO:0000256" key="2">
    <source>
        <dbReference type="ARBA" id="ARBA00022448"/>
    </source>
</evidence>
<dbReference type="EMBL" id="AP025628">
    <property type="protein sequence ID" value="BDG60180.1"/>
    <property type="molecule type" value="Genomic_DNA"/>
</dbReference>
<feature type="transmembrane region" description="Helical" evidence="9">
    <location>
        <begin position="12"/>
        <end position="30"/>
    </location>
</feature>
<dbReference type="PANTHER" id="PTHR30482">
    <property type="entry name" value="HIGH-AFFINITY BRANCHED-CHAIN AMINO ACID TRANSPORT SYSTEM PERMEASE"/>
    <property type="match status" value="1"/>
</dbReference>
<dbReference type="GO" id="GO:0016887">
    <property type="term" value="F:ATP hydrolysis activity"/>
    <property type="evidence" value="ECO:0007669"/>
    <property type="project" value="InterPro"/>
</dbReference>
<keyword evidence="2" id="KW-0813">Transport</keyword>
<dbReference type="InterPro" id="IPR003593">
    <property type="entry name" value="AAA+_ATPase"/>
</dbReference>
<dbReference type="InterPro" id="IPR043428">
    <property type="entry name" value="LivM-like"/>
</dbReference>
<keyword evidence="11" id="KW-0378">Hydrolase</keyword>
<dbReference type="Pfam" id="PF12399">
    <property type="entry name" value="BCA_ABC_TP_C"/>
    <property type="match status" value="1"/>
</dbReference>
<feature type="transmembrane region" description="Helical" evidence="9">
    <location>
        <begin position="36"/>
        <end position="60"/>
    </location>
</feature>
<dbReference type="CDD" id="cd03219">
    <property type="entry name" value="ABC_Mj1267_LivG_branched"/>
    <property type="match status" value="1"/>
</dbReference>
<evidence type="ECO:0000259" key="10">
    <source>
        <dbReference type="PROSITE" id="PS50893"/>
    </source>
</evidence>
<dbReference type="Proteomes" id="UP001163687">
    <property type="component" value="Chromosome"/>
</dbReference>
<dbReference type="PROSITE" id="PS50893">
    <property type="entry name" value="ABC_TRANSPORTER_2"/>
    <property type="match status" value="1"/>
</dbReference>